<gene>
    <name evidence="1" type="ORF">CERSUDRAFT_70389</name>
</gene>
<sequence length="312" mass="34786">MSPPKRFVSSLRKQMQTFEFNNPNAYSAKPARATSIENSVREHVASSVDQNLKRACSIVCSTEHTSASVSGMNHVTAKFKDEAGVEVACEHYKYECTIDDAAVPQSSLVSSGSHGRCDARWLNFEEVVSDIALEMYQRRTCALQSNSSVEDRTLAVAILKEETPVQSAITYRPSSNGERYEALAPSKTSPIILLFAALLQMLASTTPFVKRYVQCRHFKSFAFDPQIPFVKKKDKAAFIEERVREHAARKGGANSKGAHSCLCSTEHRTTAIPENHVRAAFKTKKGKPLPDEHVVIPWKEHLEETRNTAKKK</sequence>
<organism evidence="1 2">
    <name type="scientific">Ceriporiopsis subvermispora (strain B)</name>
    <name type="common">White-rot fungus</name>
    <name type="synonym">Gelatoporia subvermispora</name>
    <dbReference type="NCBI Taxonomy" id="914234"/>
    <lineage>
        <taxon>Eukaryota</taxon>
        <taxon>Fungi</taxon>
        <taxon>Dikarya</taxon>
        <taxon>Basidiomycota</taxon>
        <taxon>Agaricomycotina</taxon>
        <taxon>Agaricomycetes</taxon>
        <taxon>Polyporales</taxon>
        <taxon>Gelatoporiaceae</taxon>
        <taxon>Gelatoporia</taxon>
    </lineage>
</organism>
<reference evidence="1 2" key="1">
    <citation type="journal article" date="2012" name="Proc. Natl. Acad. Sci. U.S.A.">
        <title>Comparative genomics of Ceriporiopsis subvermispora and Phanerochaete chrysosporium provide insight into selective ligninolysis.</title>
        <authorList>
            <person name="Fernandez-Fueyo E."/>
            <person name="Ruiz-Duenas F.J."/>
            <person name="Ferreira P."/>
            <person name="Floudas D."/>
            <person name="Hibbett D.S."/>
            <person name="Canessa P."/>
            <person name="Larrondo L.F."/>
            <person name="James T.Y."/>
            <person name="Seelenfreund D."/>
            <person name="Lobos S."/>
            <person name="Polanco R."/>
            <person name="Tello M."/>
            <person name="Honda Y."/>
            <person name="Watanabe T."/>
            <person name="Watanabe T."/>
            <person name="Ryu J.S."/>
            <person name="Kubicek C.P."/>
            <person name="Schmoll M."/>
            <person name="Gaskell J."/>
            <person name="Hammel K.E."/>
            <person name="St John F.J."/>
            <person name="Vanden Wymelenberg A."/>
            <person name="Sabat G."/>
            <person name="Splinter BonDurant S."/>
            <person name="Syed K."/>
            <person name="Yadav J.S."/>
            <person name="Doddapaneni H."/>
            <person name="Subramanian V."/>
            <person name="Lavin J.L."/>
            <person name="Oguiza J.A."/>
            <person name="Perez G."/>
            <person name="Pisabarro A.G."/>
            <person name="Ramirez L."/>
            <person name="Santoyo F."/>
            <person name="Master E."/>
            <person name="Coutinho P.M."/>
            <person name="Henrissat B."/>
            <person name="Lombard V."/>
            <person name="Magnuson J.K."/>
            <person name="Kuees U."/>
            <person name="Hori C."/>
            <person name="Igarashi K."/>
            <person name="Samejima M."/>
            <person name="Held B.W."/>
            <person name="Barry K.W."/>
            <person name="LaButti K.M."/>
            <person name="Lapidus A."/>
            <person name="Lindquist E.A."/>
            <person name="Lucas S.M."/>
            <person name="Riley R."/>
            <person name="Salamov A.A."/>
            <person name="Hoffmeister D."/>
            <person name="Schwenk D."/>
            <person name="Hadar Y."/>
            <person name="Yarden O."/>
            <person name="de Vries R.P."/>
            <person name="Wiebenga A."/>
            <person name="Stenlid J."/>
            <person name="Eastwood D."/>
            <person name="Grigoriev I.V."/>
            <person name="Berka R.M."/>
            <person name="Blanchette R.A."/>
            <person name="Kersten P."/>
            <person name="Martinez A.T."/>
            <person name="Vicuna R."/>
            <person name="Cullen D."/>
        </authorList>
    </citation>
    <scope>NUCLEOTIDE SEQUENCE [LARGE SCALE GENOMIC DNA]</scope>
    <source>
        <strain evidence="1 2">B</strain>
    </source>
</reference>
<proteinExistence type="predicted"/>
<accession>M2QXV9</accession>
<name>M2QXV9_CERS8</name>
<dbReference type="EMBL" id="KB445791">
    <property type="protein sequence ID" value="EMD41948.1"/>
    <property type="molecule type" value="Genomic_DNA"/>
</dbReference>
<protein>
    <submittedName>
        <fullName evidence="1">Uncharacterized protein</fullName>
    </submittedName>
</protein>
<evidence type="ECO:0000313" key="2">
    <source>
        <dbReference type="Proteomes" id="UP000016930"/>
    </source>
</evidence>
<keyword evidence="2" id="KW-1185">Reference proteome</keyword>
<dbReference type="HOGENOM" id="CLU_891372_0_0_1"/>
<evidence type="ECO:0000313" key="1">
    <source>
        <dbReference type="EMBL" id="EMD41948.1"/>
    </source>
</evidence>
<dbReference type="AlphaFoldDB" id="M2QXV9"/>
<dbReference type="OrthoDB" id="3315849at2759"/>
<dbReference type="Proteomes" id="UP000016930">
    <property type="component" value="Unassembled WGS sequence"/>
</dbReference>